<proteinExistence type="predicted"/>
<evidence type="ECO:0000256" key="1">
    <source>
        <dbReference type="SAM" id="MobiDB-lite"/>
    </source>
</evidence>
<evidence type="ECO:0000313" key="2">
    <source>
        <dbReference type="Proteomes" id="UP000504618"/>
    </source>
</evidence>
<organism evidence="2 3">
    <name type="scientific">Temnothorax curvispinosus</name>
    <dbReference type="NCBI Taxonomy" id="300111"/>
    <lineage>
        <taxon>Eukaryota</taxon>
        <taxon>Metazoa</taxon>
        <taxon>Ecdysozoa</taxon>
        <taxon>Arthropoda</taxon>
        <taxon>Hexapoda</taxon>
        <taxon>Insecta</taxon>
        <taxon>Pterygota</taxon>
        <taxon>Neoptera</taxon>
        <taxon>Endopterygota</taxon>
        <taxon>Hymenoptera</taxon>
        <taxon>Apocrita</taxon>
        <taxon>Aculeata</taxon>
        <taxon>Formicoidea</taxon>
        <taxon>Formicidae</taxon>
        <taxon>Myrmicinae</taxon>
        <taxon>Temnothorax</taxon>
    </lineage>
</organism>
<dbReference type="Proteomes" id="UP000504618">
    <property type="component" value="Unplaced"/>
</dbReference>
<accession>A0A6J1RAQ4</accession>
<reference evidence="3" key="1">
    <citation type="submission" date="2025-08" db="UniProtKB">
        <authorList>
            <consortium name="RefSeq"/>
        </authorList>
    </citation>
    <scope>IDENTIFICATION</scope>
    <source>
        <tissue evidence="3">Whole body</tissue>
    </source>
</reference>
<dbReference type="OrthoDB" id="7547019at2759"/>
<feature type="compositionally biased region" description="Basic and acidic residues" evidence="1">
    <location>
        <begin position="72"/>
        <end position="92"/>
    </location>
</feature>
<protein>
    <submittedName>
        <fullName evidence="3">Uncharacterized protein LOC112466243</fullName>
    </submittedName>
</protein>
<keyword evidence="2" id="KW-1185">Reference proteome</keyword>
<sequence>MSRMINKRDINNTRKRATIATLYTSTPTSIPNTSMKSCNISLSGIDTASSSSGDRPNLHQLQERKRHTKGKKREDTKWRMKDSDSKLEAKQKHQLIDKSLNVKRKKNLTSEKKAIKKKRILEDTDNEWETETEKSINESLIGSRGSIDDECIKLFQDPPCTPEKIRDRPIAYEENLHNYESPIICSHRKKRSHLISKKNDIILQDTLLPVNSLTTEVQSLEETGEDETIFQNNAQTHVSLRNPEKISKQKPENFSPYLQLRRDQSVKTYPGKKFRHSVSSLWSPINDFYRKHPNLLSNLPRKTESISIPPGMICVKGYWDKTLRKWIRYEESSSQNKNGKCKTKINKRNTKKVTRKQKYNVYDTTKDETDHEFETGGQDGKRMTFREFCRKQKEVIVISSSDTDM</sequence>
<name>A0A6J1RAQ4_9HYME</name>
<dbReference type="AlphaFoldDB" id="A0A6J1RAQ4"/>
<dbReference type="RefSeq" id="XP_024890006.1">
    <property type="nucleotide sequence ID" value="XM_025034238.1"/>
</dbReference>
<feature type="region of interest" description="Disordered" evidence="1">
    <location>
        <begin position="46"/>
        <end position="92"/>
    </location>
</feature>
<gene>
    <name evidence="3" type="primary">LOC112466243</name>
</gene>
<evidence type="ECO:0000313" key="3">
    <source>
        <dbReference type="RefSeq" id="XP_024890006.1"/>
    </source>
</evidence>
<dbReference type="GeneID" id="112466243"/>